<protein>
    <submittedName>
        <fullName evidence="1 2">Uncharacterized protein</fullName>
    </submittedName>
</protein>
<reference evidence="1 3" key="2">
    <citation type="journal article" date="2014" name="BMC Genomics">
        <title>An improved genome release (version Mt4.0) for the model legume Medicago truncatula.</title>
        <authorList>
            <person name="Tang H."/>
            <person name="Krishnakumar V."/>
            <person name="Bidwell S."/>
            <person name="Rosen B."/>
            <person name="Chan A."/>
            <person name="Zhou S."/>
            <person name="Gentzbittel L."/>
            <person name="Childs K.L."/>
            <person name="Yandell M."/>
            <person name="Gundlach H."/>
            <person name="Mayer K.F."/>
            <person name="Schwartz D.C."/>
            <person name="Town C.D."/>
        </authorList>
    </citation>
    <scope>GENOME REANNOTATION</scope>
    <source>
        <strain evidence="2 3">cv. Jemalong A17</strain>
    </source>
</reference>
<dbReference type="EMBL" id="CM001223">
    <property type="protein sequence ID" value="AES79332.1"/>
    <property type="molecule type" value="Genomic_DNA"/>
</dbReference>
<dbReference type="AlphaFoldDB" id="G7L4J8"/>
<name>G7L4J8_MEDTR</name>
<reference evidence="2" key="3">
    <citation type="submission" date="2015-04" db="UniProtKB">
        <authorList>
            <consortium name="EnsemblPlants"/>
        </authorList>
    </citation>
    <scope>IDENTIFICATION</scope>
    <source>
        <strain evidence="2">cv. Jemalong A17</strain>
    </source>
</reference>
<evidence type="ECO:0000313" key="3">
    <source>
        <dbReference type="Proteomes" id="UP000002051"/>
    </source>
</evidence>
<evidence type="ECO:0000313" key="2">
    <source>
        <dbReference type="EnsemblPlants" id="AES79332"/>
    </source>
</evidence>
<organism evidence="1 3">
    <name type="scientific">Medicago truncatula</name>
    <name type="common">Barrel medic</name>
    <name type="synonym">Medicago tribuloides</name>
    <dbReference type="NCBI Taxonomy" id="3880"/>
    <lineage>
        <taxon>Eukaryota</taxon>
        <taxon>Viridiplantae</taxon>
        <taxon>Streptophyta</taxon>
        <taxon>Embryophyta</taxon>
        <taxon>Tracheophyta</taxon>
        <taxon>Spermatophyta</taxon>
        <taxon>Magnoliopsida</taxon>
        <taxon>eudicotyledons</taxon>
        <taxon>Gunneridae</taxon>
        <taxon>Pentapetalae</taxon>
        <taxon>rosids</taxon>
        <taxon>fabids</taxon>
        <taxon>Fabales</taxon>
        <taxon>Fabaceae</taxon>
        <taxon>Papilionoideae</taxon>
        <taxon>50 kb inversion clade</taxon>
        <taxon>NPAAA clade</taxon>
        <taxon>Hologalegina</taxon>
        <taxon>IRL clade</taxon>
        <taxon>Trifolieae</taxon>
        <taxon>Medicago</taxon>
    </lineage>
</organism>
<evidence type="ECO:0000313" key="1">
    <source>
        <dbReference type="EMBL" id="AES79332.1"/>
    </source>
</evidence>
<sequence length="61" mass="6753">MPGLATKKIGAEPGLVPRLAGWWLRPCLMIYTWCGKLWTLAPVGRIYLLVVGISMLTKLQA</sequence>
<dbReference type="PaxDb" id="3880-AES79332"/>
<dbReference type="EnsemblPlants" id="AES79332">
    <property type="protein sequence ID" value="AES79332"/>
    <property type="gene ID" value="MTR_7g061340"/>
</dbReference>
<keyword evidence="3" id="KW-1185">Reference proteome</keyword>
<proteinExistence type="predicted"/>
<dbReference type="HOGENOM" id="CLU_2926133_0_0_1"/>
<accession>G7L4J8</accession>
<gene>
    <name evidence="1" type="ordered locus">MTR_7g061340</name>
</gene>
<dbReference type="Proteomes" id="UP000002051">
    <property type="component" value="Unassembled WGS sequence"/>
</dbReference>
<reference evidence="1 3" key="1">
    <citation type="journal article" date="2011" name="Nature">
        <title>The Medicago genome provides insight into the evolution of rhizobial symbioses.</title>
        <authorList>
            <person name="Young N.D."/>
            <person name="Debelle F."/>
            <person name="Oldroyd G.E."/>
            <person name="Geurts R."/>
            <person name="Cannon S.B."/>
            <person name="Udvardi M.K."/>
            <person name="Benedito V.A."/>
            <person name="Mayer K.F."/>
            <person name="Gouzy J."/>
            <person name="Schoof H."/>
            <person name="Van de Peer Y."/>
            <person name="Proost S."/>
            <person name="Cook D.R."/>
            <person name="Meyers B.C."/>
            <person name="Spannagl M."/>
            <person name="Cheung F."/>
            <person name="De Mita S."/>
            <person name="Krishnakumar V."/>
            <person name="Gundlach H."/>
            <person name="Zhou S."/>
            <person name="Mudge J."/>
            <person name="Bharti A.K."/>
            <person name="Murray J.D."/>
            <person name="Naoumkina M.A."/>
            <person name="Rosen B."/>
            <person name="Silverstein K.A."/>
            <person name="Tang H."/>
            <person name="Rombauts S."/>
            <person name="Zhao P.X."/>
            <person name="Zhou P."/>
            <person name="Barbe V."/>
            <person name="Bardou P."/>
            <person name="Bechner M."/>
            <person name="Bellec A."/>
            <person name="Berger A."/>
            <person name="Berges H."/>
            <person name="Bidwell S."/>
            <person name="Bisseling T."/>
            <person name="Choisne N."/>
            <person name="Couloux A."/>
            <person name="Denny R."/>
            <person name="Deshpande S."/>
            <person name="Dai X."/>
            <person name="Doyle J.J."/>
            <person name="Dudez A.M."/>
            <person name="Farmer A.D."/>
            <person name="Fouteau S."/>
            <person name="Franken C."/>
            <person name="Gibelin C."/>
            <person name="Gish J."/>
            <person name="Goldstein S."/>
            <person name="Gonzalez A.J."/>
            <person name="Green P.J."/>
            <person name="Hallab A."/>
            <person name="Hartog M."/>
            <person name="Hua A."/>
            <person name="Humphray S.J."/>
            <person name="Jeong D.H."/>
            <person name="Jing Y."/>
            <person name="Jocker A."/>
            <person name="Kenton S.M."/>
            <person name="Kim D.J."/>
            <person name="Klee K."/>
            <person name="Lai H."/>
            <person name="Lang C."/>
            <person name="Lin S."/>
            <person name="Macmil S.L."/>
            <person name="Magdelenat G."/>
            <person name="Matthews L."/>
            <person name="McCorrison J."/>
            <person name="Monaghan E.L."/>
            <person name="Mun J.H."/>
            <person name="Najar F.Z."/>
            <person name="Nicholson C."/>
            <person name="Noirot C."/>
            <person name="O'Bleness M."/>
            <person name="Paule C.R."/>
            <person name="Poulain J."/>
            <person name="Prion F."/>
            <person name="Qin B."/>
            <person name="Qu C."/>
            <person name="Retzel E.F."/>
            <person name="Riddle C."/>
            <person name="Sallet E."/>
            <person name="Samain S."/>
            <person name="Samson N."/>
            <person name="Sanders I."/>
            <person name="Saurat O."/>
            <person name="Scarpelli C."/>
            <person name="Schiex T."/>
            <person name="Segurens B."/>
            <person name="Severin A.J."/>
            <person name="Sherrier D.J."/>
            <person name="Shi R."/>
            <person name="Sims S."/>
            <person name="Singer S.R."/>
            <person name="Sinharoy S."/>
            <person name="Sterck L."/>
            <person name="Viollet A."/>
            <person name="Wang B.B."/>
            <person name="Wang K."/>
            <person name="Wang M."/>
            <person name="Wang X."/>
            <person name="Warfsmann J."/>
            <person name="Weissenbach J."/>
            <person name="White D.D."/>
            <person name="White J.D."/>
            <person name="Wiley G.B."/>
            <person name="Wincker P."/>
            <person name="Xing Y."/>
            <person name="Yang L."/>
            <person name="Yao Z."/>
            <person name="Ying F."/>
            <person name="Zhai J."/>
            <person name="Zhou L."/>
            <person name="Zuber A."/>
            <person name="Denarie J."/>
            <person name="Dixon R.A."/>
            <person name="May G.D."/>
            <person name="Schwartz D.C."/>
            <person name="Rogers J."/>
            <person name="Quetier F."/>
            <person name="Town C.D."/>
            <person name="Roe B.A."/>
        </authorList>
    </citation>
    <scope>NUCLEOTIDE SEQUENCE [LARGE SCALE GENOMIC DNA]</scope>
    <source>
        <strain evidence="1">A17</strain>
        <strain evidence="2 3">cv. Jemalong A17</strain>
    </source>
</reference>